<proteinExistence type="predicted"/>
<evidence type="ECO:0000313" key="1">
    <source>
        <dbReference type="EMBL" id="OUS48128.1"/>
    </source>
</evidence>
<dbReference type="EMBL" id="KZ155776">
    <property type="protein sequence ID" value="OUS48128.1"/>
    <property type="molecule type" value="Genomic_DNA"/>
</dbReference>
<protein>
    <submittedName>
        <fullName evidence="1">Uncharacterized protein</fullName>
    </submittedName>
</protein>
<dbReference type="Proteomes" id="UP000195557">
    <property type="component" value="Unassembled WGS sequence"/>
</dbReference>
<reference evidence="1" key="1">
    <citation type="submission" date="2017-04" db="EMBL/GenBank/DDBJ databases">
        <title>Population genomics of picophytoplankton unveils novel chromosome hypervariability.</title>
        <authorList>
            <consortium name="DOE Joint Genome Institute"/>
            <person name="Blanc-Mathieu R."/>
            <person name="Krasovec M."/>
            <person name="Hebrard M."/>
            <person name="Yau S."/>
            <person name="Desgranges E."/>
            <person name="Martin J."/>
            <person name="Schackwitz W."/>
            <person name="Kuo A."/>
            <person name="Salin G."/>
            <person name="Donnadieu C."/>
            <person name="Desdevises Y."/>
            <person name="Sanchez-Ferandin S."/>
            <person name="Moreau H."/>
            <person name="Rivals E."/>
            <person name="Grigoriev I.V."/>
            <person name="Grimsley N."/>
            <person name="Eyre-Walker A."/>
            <person name="Piganeau G."/>
        </authorList>
    </citation>
    <scope>NUCLEOTIDE SEQUENCE [LARGE SCALE GENOMIC DNA]</scope>
    <source>
        <strain evidence="1">RCC 1115</strain>
    </source>
</reference>
<gene>
    <name evidence="1" type="ORF">BE221DRAFT_58208</name>
</gene>
<feature type="non-terminal residue" evidence="1">
    <location>
        <position position="212"/>
    </location>
</feature>
<organism evidence="1">
    <name type="scientific">Ostreococcus tauri</name>
    <name type="common">Marine green alga</name>
    <dbReference type="NCBI Taxonomy" id="70448"/>
    <lineage>
        <taxon>Eukaryota</taxon>
        <taxon>Viridiplantae</taxon>
        <taxon>Chlorophyta</taxon>
        <taxon>Mamiellophyceae</taxon>
        <taxon>Mamiellales</taxon>
        <taxon>Bathycoccaceae</taxon>
        <taxon>Ostreococcus</taxon>
    </lineage>
</organism>
<dbReference type="AlphaFoldDB" id="A0A1Y5IEW7"/>
<name>A0A1Y5IEW7_OSTTA</name>
<sequence length="212" mass="25317">MAFLTDLWHVVDPWTLFFVDVHKVAHRFRTVRPSLKFRLGGFQQAKSTRRLSRFLTRARHTFIVRAVPISEHVSTDVTIAHVVLTVADVVVLLHTSLCHAEATGDVVLRADPRGALFRRPTLRRGRLREVTELTSALTDAVRRHALIIGAPLVVLLIQTRRAVAVRAFAINLWRRRRTRRRRWARRRRYRTRRWRARRRWRWTWRARRRRHA</sequence>
<accession>A0A1Y5IEW7</accession>